<comment type="caution">
    <text evidence="2">The sequence shown here is derived from an EMBL/GenBank/DDBJ whole genome shotgun (WGS) entry which is preliminary data.</text>
</comment>
<keyword evidence="1" id="KW-0732">Signal</keyword>
<name>A0AAD7BQI2_9AGAR</name>
<reference evidence="2" key="1">
    <citation type="submission" date="2023-03" db="EMBL/GenBank/DDBJ databases">
        <title>Massive genome expansion in bonnet fungi (Mycena s.s.) driven by repeated elements and novel gene families across ecological guilds.</title>
        <authorList>
            <consortium name="Lawrence Berkeley National Laboratory"/>
            <person name="Harder C.B."/>
            <person name="Miyauchi S."/>
            <person name="Viragh M."/>
            <person name="Kuo A."/>
            <person name="Thoen E."/>
            <person name="Andreopoulos B."/>
            <person name="Lu D."/>
            <person name="Skrede I."/>
            <person name="Drula E."/>
            <person name="Henrissat B."/>
            <person name="Morin E."/>
            <person name="Kohler A."/>
            <person name="Barry K."/>
            <person name="LaButti K."/>
            <person name="Morin E."/>
            <person name="Salamov A."/>
            <person name="Lipzen A."/>
            <person name="Mereny Z."/>
            <person name="Hegedus B."/>
            <person name="Baldrian P."/>
            <person name="Stursova M."/>
            <person name="Weitz H."/>
            <person name="Taylor A."/>
            <person name="Grigoriev I.V."/>
            <person name="Nagy L.G."/>
            <person name="Martin F."/>
            <person name="Kauserud H."/>
        </authorList>
    </citation>
    <scope>NUCLEOTIDE SEQUENCE</scope>
    <source>
        <strain evidence="2">9284</strain>
    </source>
</reference>
<evidence type="ECO:0000313" key="3">
    <source>
        <dbReference type="Proteomes" id="UP001221142"/>
    </source>
</evidence>
<protein>
    <submittedName>
        <fullName evidence="2">Uncharacterized protein</fullName>
    </submittedName>
</protein>
<feature type="signal peptide" evidence="1">
    <location>
        <begin position="1"/>
        <end position="21"/>
    </location>
</feature>
<feature type="chain" id="PRO_5042288650" evidence="1">
    <location>
        <begin position="22"/>
        <end position="110"/>
    </location>
</feature>
<gene>
    <name evidence="2" type="ORF">FB45DRAFT_60254</name>
</gene>
<keyword evidence="3" id="KW-1185">Reference proteome</keyword>
<evidence type="ECO:0000256" key="1">
    <source>
        <dbReference type="SAM" id="SignalP"/>
    </source>
</evidence>
<dbReference type="Proteomes" id="UP001221142">
    <property type="component" value="Unassembled WGS sequence"/>
</dbReference>
<evidence type="ECO:0000313" key="2">
    <source>
        <dbReference type="EMBL" id="KAJ7627384.1"/>
    </source>
</evidence>
<dbReference type="EMBL" id="JARKIF010000011">
    <property type="protein sequence ID" value="KAJ7627384.1"/>
    <property type="molecule type" value="Genomic_DNA"/>
</dbReference>
<dbReference type="AlphaFoldDB" id="A0AAD7BQI2"/>
<organism evidence="2 3">
    <name type="scientific">Roridomyces roridus</name>
    <dbReference type="NCBI Taxonomy" id="1738132"/>
    <lineage>
        <taxon>Eukaryota</taxon>
        <taxon>Fungi</taxon>
        <taxon>Dikarya</taxon>
        <taxon>Basidiomycota</taxon>
        <taxon>Agaricomycotina</taxon>
        <taxon>Agaricomycetes</taxon>
        <taxon>Agaricomycetidae</taxon>
        <taxon>Agaricales</taxon>
        <taxon>Marasmiineae</taxon>
        <taxon>Mycenaceae</taxon>
        <taxon>Roridomyces</taxon>
    </lineage>
</organism>
<proteinExistence type="predicted"/>
<accession>A0AAD7BQI2</accession>
<sequence>MQLNLALIMSAILAAASPALAANFQWFSGSACGGSVVATSDNVPANECVGLTNGGSAKSVSYSGVPGSASFFQSGGQHDFCTNGATILVSGGSGCATAPPGFNIQSFSYN</sequence>